<proteinExistence type="predicted"/>
<evidence type="ECO:0000313" key="8">
    <source>
        <dbReference type="EMBL" id="MFH8249594.1"/>
    </source>
</evidence>
<keyword evidence="9" id="KW-1185">Reference proteome</keyword>
<feature type="transmembrane region" description="Helical" evidence="6">
    <location>
        <begin position="403"/>
        <end position="421"/>
    </location>
</feature>
<dbReference type="SUPFAM" id="SSF103473">
    <property type="entry name" value="MFS general substrate transporter"/>
    <property type="match status" value="1"/>
</dbReference>
<evidence type="ECO:0000256" key="5">
    <source>
        <dbReference type="ARBA" id="ARBA00023136"/>
    </source>
</evidence>
<feature type="transmembrane region" description="Helical" evidence="6">
    <location>
        <begin position="359"/>
        <end position="382"/>
    </location>
</feature>
<feature type="transmembrane region" description="Helical" evidence="6">
    <location>
        <begin position="298"/>
        <end position="316"/>
    </location>
</feature>
<keyword evidence="5 6" id="KW-0472">Membrane</keyword>
<evidence type="ECO:0000313" key="9">
    <source>
        <dbReference type="Proteomes" id="UP001610861"/>
    </source>
</evidence>
<gene>
    <name evidence="8" type="ORF">ACH3VR_04410</name>
</gene>
<evidence type="ECO:0000256" key="3">
    <source>
        <dbReference type="ARBA" id="ARBA00022692"/>
    </source>
</evidence>
<dbReference type="InterPro" id="IPR020846">
    <property type="entry name" value="MFS_dom"/>
</dbReference>
<dbReference type="PANTHER" id="PTHR23501">
    <property type="entry name" value="MAJOR FACILITATOR SUPERFAMILY"/>
    <property type="match status" value="1"/>
</dbReference>
<evidence type="ECO:0000256" key="2">
    <source>
        <dbReference type="ARBA" id="ARBA00022448"/>
    </source>
</evidence>
<dbReference type="PRINTS" id="PR01036">
    <property type="entry name" value="TCRTETB"/>
</dbReference>
<dbReference type="Gene3D" id="1.20.1720.10">
    <property type="entry name" value="Multidrug resistance protein D"/>
    <property type="match status" value="1"/>
</dbReference>
<dbReference type="PROSITE" id="PS50850">
    <property type="entry name" value="MFS"/>
    <property type="match status" value="1"/>
</dbReference>
<dbReference type="Gene3D" id="1.20.1250.20">
    <property type="entry name" value="MFS general substrate transporter like domains"/>
    <property type="match status" value="1"/>
</dbReference>
<dbReference type="Proteomes" id="UP001610861">
    <property type="component" value="Unassembled WGS sequence"/>
</dbReference>
<dbReference type="Pfam" id="PF07690">
    <property type="entry name" value="MFS_1"/>
    <property type="match status" value="1"/>
</dbReference>
<feature type="transmembrane region" description="Helical" evidence="6">
    <location>
        <begin position="196"/>
        <end position="217"/>
    </location>
</feature>
<feature type="transmembrane region" description="Helical" evidence="6">
    <location>
        <begin position="229"/>
        <end position="248"/>
    </location>
</feature>
<comment type="subcellular location">
    <subcellularLocation>
        <location evidence="1">Cell inner membrane</location>
        <topology evidence="1">Multi-pass membrane protein</topology>
    </subcellularLocation>
</comment>
<feature type="transmembrane region" description="Helical" evidence="6">
    <location>
        <begin position="165"/>
        <end position="184"/>
    </location>
</feature>
<dbReference type="EMBL" id="JBIQWL010000001">
    <property type="protein sequence ID" value="MFH8249594.1"/>
    <property type="molecule type" value="Genomic_DNA"/>
</dbReference>
<name>A0ABW7Q423_9MICO</name>
<accession>A0ABW7Q423</accession>
<reference evidence="8 9" key="1">
    <citation type="submission" date="2024-09" db="EMBL/GenBank/DDBJ databases">
        <authorList>
            <person name="Pan X."/>
        </authorList>
    </citation>
    <scope>NUCLEOTIDE SEQUENCE [LARGE SCALE GENOMIC DNA]</scope>
    <source>
        <strain evidence="8 9">B2969</strain>
    </source>
</reference>
<sequence>MTDGVGLRSERGPILLALMLSTFLIAIDATVLSTAVPTIVGEFGGFEQFPWLFSIYTLAQAASVPVFAKLSDIIGRRPVMYAGILLFLIGSVLCATSWSMGALIAFRAVQGLGAGAIMPATMTVAGDIYTVRERAKAQGYLASVWAFSSVAGPTIGGLFSQFASWRWIFWINVPLCLLALWMLWRNYRQPFERHRGRIDYAGAALLTAALVLIVLALLEGGHAWEWLSWQSLTAFGVGALLLVAFALVERRAEDPILAPWVFSSRIVVTTSLAALLVGVVLIGLVSFVPTFLQSTTDAAPLVAGLAVAALTLGWPISASLAGRFYLRIGFRATTLVGSVLVILGAALLVVFALSPSIPLTAVGCFVVGLGLGLVAAPSLIAAQASVGMRRRGVVSGTNMLARSIGSAVGVAVFGAIANALITRGGGADVPSAIQAGSIAVFVGVAGTALVMLVACAFIPPVHIDEPEPEPQADRETVPPDV</sequence>
<comment type="caution">
    <text evidence="8">The sequence shown here is derived from an EMBL/GenBank/DDBJ whole genome shotgun (WGS) entry which is preliminary data.</text>
</comment>
<dbReference type="RefSeq" id="WP_396639528.1">
    <property type="nucleotide sequence ID" value="NZ_JBIQWL010000001.1"/>
</dbReference>
<feature type="transmembrane region" description="Helical" evidence="6">
    <location>
        <begin position="140"/>
        <end position="159"/>
    </location>
</feature>
<dbReference type="InterPro" id="IPR011701">
    <property type="entry name" value="MFS"/>
</dbReference>
<evidence type="ECO:0000256" key="1">
    <source>
        <dbReference type="ARBA" id="ARBA00004429"/>
    </source>
</evidence>
<feature type="transmembrane region" description="Helical" evidence="6">
    <location>
        <begin position="433"/>
        <end position="458"/>
    </location>
</feature>
<keyword evidence="2" id="KW-0813">Transport</keyword>
<feature type="transmembrane region" description="Helical" evidence="6">
    <location>
        <begin position="48"/>
        <end position="67"/>
    </location>
</feature>
<feature type="transmembrane region" description="Helical" evidence="6">
    <location>
        <begin position="328"/>
        <end position="353"/>
    </location>
</feature>
<dbReference type="CDD" id="cd17502">
    <property type="entry name" value="MFS_Azr1_MDR_like"/>
    <property type="match status" value="1"/>
</dbReference>
<evidence type="ECO:0000256" key="6">
    <source>
        <dbReference type="SAM" id="Phobius"/>
    </source>
</evidence>
<protein>
    <submittedName>
        <fullName evidence="8">MDR family MFS transporter</fullName>
    </submittedName>
</protein>
<keyword evidence="4 6" id="KW-1133">Transmembrane helix</keyword>
<feature type="transmembrane region" description="Helical" evidence="6">
    <location>
        <begin position="12"/>
        <end position="36"/>
    </location>
</feature>
<feature type="transmembrane region" description="Helical" evidence="6">
    <location>
        <begin position="268"/>
        <end position="292"/>
    </location>
</feature>
<feature type="transmembrane region" description="Helical" evidence="6">
    <location>
        <begin position="79"/>
        <end position="98"/>
    </location>
</feature>
<feature type="domain" description="Major facilitator superfamily (MFS) profile" evidence="7">
    <location>
        <begin position="14"/>
        <end position="463"/>
    </location>
</feature>
<feature type="transmembrane region" description="Helical" evidence="6">
    <location>
        <begin position="104"/>
        <end position="128"/>
    </location>
</feature>
<dbReference type="PANTHER" id="PTHR23501:SF191">
    <property type="entry name" value="VACUOLAR BASIC AMINO ACID TRANSPORTER 4"/>
    <property type="match status" value="1"/>
</dbReference>
<dbReference type="InterPro" id="IPR036259">
    <property type="entry name" value="MFS_trans_sf"/>
</dbReference>
<evidence type="ECO:0000259" key="7">
    <source>
        <dbReference type="PROSITE" id="PS50850"/>
    </source>
</evidence>
<keyword evidence="3 6" id="KW-0812">Transmembrane</keyword>
<evidence type="ECO:0000256" key="4">
    <source>
        <dbReference type="ARBA" id="ARBA00022989"/>
    </source>
</evidence>
<organism evidence="8 9">
    <name type="scientific">Microbacterium alkaliflavum</name>
    <dbReference type="NCBI Taxonomy" id="3248839"/>
    <lineage>
        <taxon>Bacteria</taxon>
        <taxon>Bacillati</taxon>
        <taxon>Actinomycetota</taxon>
        <taxon>Actinomycetes</taxon>
        <taxon>Micrococcales</taxon>
        <taxon>Microbacteriaceae</taxon>
        <taxon>Microbacterium</taxon>
    </lineage>
</organism>